<dbReference type="GO" id="GO:0008233">
    <property type="term" value="F:peptidase activity"/>
    <property type="evidence" value="ECO:0007669"/>
    <property type="project" value="UniProtKB-KW"/>
</dbReference>
<keyword evidence="2" id="KW-1133">Transmembrane helix</keyword>
<evidence type="ECO:0000256" key="2">
    <source>
        <dbReference type="SAM" id="Phobius"/>
    </source>
</evidence>
<feature type="transmembrane region" description="Helical" evidence="2">
    <location>
        <begin position="122"/>
        <end position="141"/>
    </location>
</feature>
<reference evidence="4 5" key="1">
    <citation type="submission" date="2020-08" db="EMBL/GenBank/DDBJ databases">
        <title>Sequencing the genomes of 1000 actinobacteria strains.</title>
        <authorList>
            <person name="Klenk H.-P."/>
        </authorList>
    </citation>
    <scope>NUCLEOTIDE SEQUENCE [LARGE SCALE GENOMIC DNA]</scope>
    <source>
        <strain evidence="4 5">DSM 45272</strain>
    </source>
</reference>
<protein>
    <submittedName>
        <fullName evidence="4">Transglutaminase-like putative cysteine protease</fullName>
    </submittedName>
</protein>
<dbReference type="PANTHER" id="PTHR42736">
    <property type="entry name" value="PROTEIN-GLUTAMINE GAMMA-GLUTAMYLTRANSFERASE"/>
    <property type="match status" value="1"/>
</dbReference>
<dbReference type="InterPro" id="IPR052901">
    <property type="entry name" value="Bact_TGase-like"/>
</dbReference>
<evidence type="ECO:0000259" key="3">
    <source>
        <dbReference type="SMART" id="SM00460"/>
    </source>
</evidence>
<keyword evidence="5" id="KW-1185">Reference proteome</keyword>
<feature type="transmembrane region" description="Helical" evidence="2">
    <location>
        <begin position="171"/>
        <end position="188"/>
    </location>
</feature>
<dbReference type="Gene3D" id="3.10.620.30">
    <property type="match status" value="1"/>
</dbReference>
<organism evidence="4 5">
    <name type="scientific">Amycolatopsis umgeniensis</name>
    <dbReference type="NCBI Taxonomy" id="336628"/>
    <lineage>
        <taxon>Bacteria</taxon>
        <taxon>Bacillati</taxon>
        <taxon>Actinomycetota</taxon>
        <taxon>Actinomycetes</taxon>
        <taxon>Pseudonocardiales</taxon>
        <taxon>Pseudonocardiaceae</taxon>
        <taxon>Amycolatopsis</taxon>
    </lineage>
</organism>
<comment type="caution">
    <text evidence="4">The sequence shown here is derived from an EMBL/GenBank/DDBJ whole genome shotgun (WGS) entry which is preliminary data.</text>
</comment>
<keyword evidence="2" id="KW-0812">Transmembrane</keyword>
<dbReference type="InterPro" id="IPR021878">
    <property type="entry name" value="TgpA_N"/>
</dbReference>
<dbReference type="GO" id="GO:0006508">
    <property type="term" value="P:proteolysis"/>
    <property type="evidence" value="ECO:0007669"/>
    <property type="project" value="UniProtKB-KW"/>
</dbReference>
<evidence type="ECO:0000313" key="4">
    <source>
        <dbReference type="EMBL" id="MBB5851275.1"/>
    </source>
</evidence>
<dbReference type="Pfam" id="PF01841">
    <property type="entry name" value="Transglut_core"/>
    <property type="match status" value="1"/>
</dbReference>
<dbReference type="Proteomes" id="UP000580861">
    <property type="component" value="Unassembled WGS sequence"/>
</dbReference>
<name>A0A841AY07_9PSEU</name>
<dbReference type="Pfam" id="PF11992">
    <property type="entry name" value="TgpA_N"/>
    <property type="match status" value="1"/>
</dbReference>
<keyword evidence="4" id="KW-0645">Protease</keyword>
<sequence>MERDGVVIRRTADVAVLAGAALGGLLFAPVFGFSALLLPVVMVTLAVYGVTELGRRHPGLVPWRPVLAVVAGLLAVIETVLSATTVAGIPTGESLAVLADGAVHGWQLTLQSTWPALPEGRLLVFVPLAVLIAAVLGIELLHRLRRPSVALVPGLLVLALSQAFVAVTGTAAVLTGLGYAVIAGLAMARGTRSLKSLVPAVVLAVVGAFVLFAADPLARPAYSLKDSESAPLAAESVTSPLSEIAYRSRNPVPRVFRYTGDTPSSRRWPLVVLDDFDGSNWFPGGGFRRLGAEIPPTTGIGVPAVRRQAALEVTGSSGPWLPGQASPASAAGADVLVDEARGTLIAARPAPSARYTLAWWEPEVGPEALLGAATNPGLPGGLGGLGTVPPAIDEFADRILPGLRPSFQTAVALERFLTQDYRLATGDELPTGHGWPQLSRFLLDDKRGTSEQFAAAYVVLARLKGIPARLVVGYRAPDRPEGDGAYTVRNADVVAWPEVAVDKVGWVPLDPSGAAARSGSGSASGIVAAVAEVRTRLPPERQLENPRLPPGKSEEERTPGAMDWAMTAAVAGLGLGGSAALWGTAVPAATGLRAWRRRRRKGRAAAIAAWAEARDRLRAHGVPVTAGMTVRDLAKAAVVFGEKSTVDGLVSLARTVDAALWSGTEPDVATEAWASVRSVRKGLGRRPWRLRLRAAVNARVLRPPR</sequence>
<dbReference type="SUPFAM" id="SSF54001">
    <property type="entry name" value="Cysteine proteinases"/>
    <property type="match status" value="1"/>
</dbReference>
<keyword evidence="4" id="KW-0378">Hydrolase</keyword>
<gene>
    <name evidence="4" type="ORF">HDA45_001362</name>
</gene>
<dbReference type="AlphaFoldDB" id="A0A841AY07"/>
<feature type="transmembrane region" description="Helical" evidence="2">
    <location>
        <begin position="564"/>
        <end position="592"/>
    </location>
</feature>
<dbReference type="EMBL" id="JACHMX010000001">
    <property type="protein sequence ID" value="MBB5851275.1"/>
    <property type="molecule type" value="Genomic_DNA"/>
</dbReference>
<feature type="transmembrane region" description="Helical" evidence="2">
    <location>
        <begin position="197"/>
        <end position="214"/>
    </location>
</feature>
<evidence type="ECO:0000313" key="5">
    <source>
        <dbReference type="Proteomes" id="UP000580861"/>
    </source>
</evidence>
<dbReference type="SMART" id="SM00460">
    <property type="entry name" value="TGc"/>
    <property type="match status" value="1"/>
</dbReference>
<feature type="domain" description="Transglutaminase-like" evidence="3">
    <location>
        <begin position="442"/>
        <end position="513"/>
    </location>
</feature>
<dbReference type="InterPro" id="IPR002931">
    <property type="entry name" value="Transglutaminase-like"/>
</dbReference>
<keyword evidence="2" id="KW-0472">Membrane</keyword>
<feature type="region of interest" description="Disordered" evidence="1">
    <location>
        <begin position="538"/>
        <end position="558"/>
    </location>
</feature>
<proteinExistence type="predicted"/>
<dbReference type="InterPro" id="IPR038765">
    <property type="entry name" value="Papain-like_cys_pep_sf"/>
</dbReference>
<dbReference type="PANTHER" id="PTHR42736:SF1">
    <property type="entry name" value="PROTEIN-GLUTAMINE GAMMA-GLUTAMYLTRANSFERASE"/>
    <property type="match status" value="1"/>
</dbReference>
<evidence type="ECO:0000256" key="1">
    <source>
        <dbReference type="SAM" id="MobiDB-lite"/>
    </source>
</evidence>
<dbReference type="RefSeq" id="WP_343072005.1">
    <property type="nucleotide sequence ID" value="NZ_JACHMX010000001.1"/>
</dbReference>
<feature type="transmembrane region" description="Helical" evidence="2">
    <location>
        <begin position="66"/>
        <end position="89"/>
    </location>
</feature>
<accession>A0A841AY07</accession>